<protein>
    <submittedName>
        <fullName evidence="1">Phage- or plasmid-associated</fullName>
    </submittedName>
</protein>
<dbReference type="EMBL" id="CAUZLR010000002">
    <property type="protein sequence ID" value="CAK1234046.1"/>
    <property type="molecule type" value="Genomic_DNA"/>
</dbReference>
<dbReference type="RefSeq" id="WP_338346007.1">
    <property type="nucleotide sequence ID" value="NZ_CAUZLR010000002.1"/>
</dbReference>
<evidence type="ECO:0000313" key="1">
    <source>
        <dbReference type="EMBL" id="CAK1234046.1"/>
    </source>
</evidence>
<evidence type="ECO:0000313" key="2">
    <source>
        <dbReference type="Proteomes" id="UP001314261"/>
    </source>
</evidence>
<dbReference type="Proteomes" id="UP001314261">
    <property type="component" value="Unassembled WGS sequence"/>
</dbReference>
<accession>A0ABM9MR29</accession>
<organism evidence="1 2">
    <name type="scientific">Fructobacillus fructosus</name>
    <dbReference type="NCBI Taxonomy" id="1631"/>
    <lineage>
        <taxon>Bacteria</taxon>
        <taxon>Bacillati</taxon>
        <taxon>Bacillota</taxon>
        <taxon>Bacilli</taxon>
        <taxon>Lactobacillales</taxon>
        <taxon>Lactobacillaceae</taxon>
        <taxon>Fructobacillus</taxon>
    </lineage>
</organism>
<sequence>MGKTEQLEQNFLAERTDRPKWLIFNDDGKPTAVNYLKLADTILKDNPMAVVPFGDDMNYYLYNGINWEQVKRETGTNILRTC</sequence>
<proteinExistence type="predicted"/>
<gene>
    <name evidence="1" type="ORF">R54839_PPFHFPJH_00578</name>
</gene>
<keyword evidence="2" id="KW-1185">Reference proteome</keyword>
<name>A0ABM9MR29_9LACO</name>
<comment type="caution">
    <text evidence="1">The sequence shown here is derived from an EMBL/GenBank/DDBJ whole genome shotgun (WGS) entry which is preliminary data.</text>
</comment>
<reference evidence="1 2" key="1">
    <citation type="submission" date="2023-10" db="EMBL/GenBank/DDBJ databases">
        <authorList>
            <person name="Botero Cardona J."/>
        </authorList>
    </citation>
    <scope>NUCLEOTIDE SEQUENCE [LARGE SCALE GENOMIC DNA]</scope>
    <source>
        <strain evidence="1 2">R-54839</strain>
    </source>
</reference>